<proteinExistence type="predicted"/>
<evidence type="ECO:0000313" key="3">
    <source>
        <dbReference type="EMBL" id="CDT49183.1"/>
    </source>
</evidence>
<reference evidence="3" key="1">
    <citation type="submission" date="2014-07" db="EMBL/GenBank/DDBJ databases">
        <authorList>
            <person name="Monot Marc"/>
        </authorList>
    </citation>
    <scope>NUCLEOTIDE SEQUENCE</scope>
    <source>
        <strain evidence="3">7032989</strain>
        <strain evidence="2">7032994</strain>
    </source>
</reference>
<evidence type="ECO:0000313" key="1">
    <source>
        <dbReference type="EMBL" id="CDS88961.1"/>
    </source>
</evidence>
<dbReference type="EMBL" id="LK932525">
    <property type="protein sequence ID" value="CDS88961.1"/>
    <property type="molecule type" value="Genomic_DNA"/>
</dbReference>
<evidence type="ECO:0000313" key="2">
    <source>
        <dbReference type="EMBL" id="CDS89601.1"/>
    </source>
</evidence>
<organism evidence="3">
    <name type="scientific">Clostridioides difficile</name>
    <name type="common">Peptoclostridium difficile</name>
    <dbReference type="NCBI Taxonomy" id="1496"/>
    <lineage>
        <taxon>Bacteria</taxon>
        <taxon>Bacillati</taxon>
        <taxon>Bacillota</taxon>
        <taxon>Clostridia</taxon>
        <taxon>Peptostreptococcales</taxon>
        <taxon>Peptostreptococcaceae</taxon>
        <taxon>Clostridioides</taxon>
    </lineage>
</organism>
<protein>
    <submittedName>
        <fullName evidence="3">Uncharacterized protein</fullName>
    </submittedName>
</protein>
<gene>
    <name evidence="3" type="ORF">BN1095_510005</name>
    <name evidence="1" type="ORF">BN1096_700264</name>
    <name evidence="2" type="ORF">BN1097_710263</name>
</gene>
<name>A0A069ARY4_CLODI</name>
<sequence>MAQFLLYRSLRNMIDIATMIFMDIKLIKEYVSILNVQFFVLLK</sequence>
<accession>A0A069ARY4</accession>
<dbReference type="EMBL" id="LK932411">
    <property type="protein sequence ID" value="CDS89601.1"/>
    <property type="molecule type" value="Genomic_DNA"/>
</dbReference>
<dbReference type="EMBL" id="LK933194">
    <property type="protein sequence ID" value="CDT49183.1"/>
    <property type="molecule type" value="Genomic_DNA"/>
</dbReference>
<dbReference type="AlphaFoldDB" id="A0A069ARY4"/>